<organism evidence="1 2">
    <name type="scientific">Lipomyces orientalis</name>
    <dbReference type="NCBI Taxonomy" id="1233043"/>
    <lineage>
        <taxon>Eukaryota</taxon>
        <taxon>Fungi</taxon>
        <taxon>Dikarya</taxon>
        <taxon>Ascomycota</taxon>
        <taxon>Saccharomycotina</taxon>
        <taxon>Lipomycetes</taxon>
        <taxon>Lipomycetales</taxon>
        <taxon>Lipomycetaceae</taxon>
        <taxon>Lipomyces</taxon>
    </lineage>
</organism>
<evidence type="ECO:0000313" key="1">
    <source>
        <dbReference type="EMBL" id="KAK9325141.1"/>
    </source>
</evidence>
<evidence type="ECO:0000313" key="2">
    <source>
        <dbReference type="Proteomes" id="UP001489719"/>
    </source>
</evidence>
<dbReference type="Proteomes" id="UP001489719">
    <property type="component" value="Unassembled WGS sequence"/>
</dbReference>
<proteinExistence type="predicted"/>
<comment type="caution">
    <text evidence="1">The sequence shown here is derived from an EMBL/GenBank/DDBJ whole genome shotgun (WGS) entry which is preliminary data.</text>
</comment>
<dbReference type="EMBL" id="MU970043">
    <property type="protein sequence ID" value="KAK9325141.1"/>
    <property type="molecule type" value="Genomic_DNA"/>
</dbReference>
<sequence>MEGAIAPRHSPPSWLESSNSRGADDSLVPAPPYSPPNDQQQAGTASGNGLTLSRKPDVMSPISVDSVYDVAESFSGLSIRSAERRSPTGRLLKVQSRLDQYGTPNLEEYSAPGDTPAYEEDVKVRVDEVDREYVHVQSKDQYHRDRVSEDSTSHVHNSISVSMSENSISLPSVEPSFAGSLVPQSPSPSPTLVRPTSQAAEADQFLSSPPLSPSPSPPLPDTQDLELETTSGHSGADDGLQDVTEEDEEDGFDASPLLNKSAAQQQPLATGDQTPRPSTSTSTTRRTQPFLTRVPDPSETVIASRVKSITVSDSAIKDFAWRHSQRSRRSATGTTTTSSTTQNTYTTAVSTSSLLAPPTESKPTAPNTVAGKLTLKEQSALIDKLQKDNWGYQLKIYILQEELDKRSEDSVRDLRNENIEFKSINVGLNIEIKKLNRKIADLESRLRSAETERAAEQEMDERVAEVEAENREEIEALRAELETYMSLVEDMKAELEATRDKVQELREKEVQYKVELQQWKLNHNDEVFEEEIATLKHFLEKEQQAKDSAQKEVVDLRTELLKVRRSASTVGGSDRETTAELNKLRQENRDLRRELGTRAALVDASDLEKDRLYLELEDLKRSLRSSSSALSSRRSFAAETEDYEAVISDLRDKVSEVKFIARERKVQVDILNKENADLQDVIENLQSTVQTLTDDKGSLQADVAQLLKEAAAREEEIVTWQEDYEVLSTEADAELTRLLDSAKTKDAEFTKLRAESDSLTRLITAFERESESLKNEVKECRDNIAKHEQTAEQLRAQLNETKIDMETQLRASQDENLREQERFNDLRRRAHQVEAANRDLRKQIQELQDDNTREREQYSDVRRRAQEYEATSTDLRQQLQEARAAIASQQEIDRHIEDYEKAVVDMEEQLENLQRENVLRADARAEWTQRAAEYDAKITALEKKLSDAQDRNNVLQQLANGTVNSKNSHLQGNPLSGKGSLNGAIEHMLGSSTGSISASTSADKWMIRLQELEQRLKAEREARIRDRDGARQRLDEALRENDELKAALSKAQSRTTGTFGTLGPLSGAFVRSLAPPMGNQGPATGGSMRRPAKLNDADDVDDDVDSN</sequence>
<protein>
    <submittedName>
        <fullName evidence="1">Uncharacterized protein</fullName>
    </submittedName>
</protein>
<keyword evidence="2" id="KW-1185">Reference proteome</keyword>
<reference evidence="2" key="1">
    <citation type="journal article" date="2024" name="Front. Bioeng. Biotechnol.">
        <title>Genome-scale model development and genomic sequencing of the oleaginous clade Lipomyces.</title>
        <authorList>
            <person name="Czajka J.J."/>
            <person name="Han Y."/>
            <person name="Kim J."/>
            <person name="Mondo S.J."/>
            <person name="Hofstad B.A."/>
            <person name="Robles A."/>
            <person name="Haridas S."/>
            <person name="Riley R."/>
            <person name="LaButti K."/>
            <person name="Pangilinan J."/>
            <person name="Andreopoulos W."/>
            <person name="Lipzen A."/>
            <person name="Yan J."/>
            <person name="Wang M."/>
            <person name="Ng V."/>
            <person name="Grigoriev I.V."/>
            <person name="Spatafora J.W."/>
            <person name="Magnuson J.K."/>
            <person name="Baker S.E."/>
            <person name="Pomraning K.R."/>
        </authorList>
    </citation>
    <scope>NUCLEOTIDE SEQUENCE [LARGE SCALE GENOMIC DNA]</scope>
    <source>
        <strain evidence="2">CBS 10300</strain>
    </source>
</reference>
<name>A0ACC3TVU6_9ASCO</name>
<accession>A0ACC3TVU6</accession>
<gene>
    <name evidence="1" type="ORF">V1517DRAFT_315521</name>
</gene>